<evidence type="ECO:0000256" key="1">
    <source>
        <dbReference type="SAM" id="Phobius"/>
    </source>
</evidence>
<accession>A0A6V8MR88</accession>
<reference evidence="2" key="2">
    <citation type="journal article" date="2021" name="Int. J. Syst. Evol. Microbiol.">
        <title>Geomonas silvestris sp. nov., Geomonas paludis sp. nov. and Geomonas limicola sp. nov., isolated from terrestrial environments, and emended description of the genus Geomonas.</title>
        <authorList>
            <person name="Itoh H."/>
            <person name="Xu Z."/>
            <person name="Masuda Y."/>
            <person name="Ushijima N."/>
            <person name="Hayakawa C."/>
            <person name="Shiratori Y."/>
            <person name="Senoo K."/>
        </authorList>
    </citation>
    <scope>NUCLEOTIDE SEQUENCE</scope>
    <source>
        <strain evidence="2">Red736</strain>
    </source>
</reference>
<dbReference type="AlphaFoldDB" id="A0A6V8MR88"/>
<dbReference type="RefSeq" id="WP_183343976.1">
    <property type="nucleotide sequence ID" value="NZ_BLXY01000001.1"/>
</dbReference>
<evidence type="ECO:0000313" key="2">
    <source>
        <dbReference type="EMBL" id="GFO62173.1"/>
    </source>
</evidence>
<feature type="transmembrane region" description="Helical" evidence="1">
    <location>
        <begin position="29"/>
        <end position="48"/>
    </location>
</feature>
<evidence type="ECO:0000313" key="4">
    <source>
        <dbReference type="Proteomes" id="UP000568888"/>
    </source>
</evidence>
<feature type="transmembrane region" description="Helical" evidence="1">
    <location>
        <begin position="80"/>
        <end position="98"/>
    </location>
</feature>
<evidence type="ECO:0000313" key="3">
    <source>
        <dbReference type="EMBL" id="UPU36214.1"/>
    </source>
</evidence>
<name>A0A6V8MR88_9BACT</name>
<dbReference type="Proteomes" id="UP000568888">
    <property type="component" value="Unassembled WGS sequence"/>
</dbReference>
<gene>
    <name evidence="2" type="ORF">GMPD_00920</name>
    <name evidence="3" type="ORF">M1B72_00500</name>
</gene>
<dbReference type="EMBL" id="BLXY01000001">
    <property type="protein sequence ID" value="GFO62173.1"/>
    <property type="molecule type" value="Genomic_DNA"/>
</dbReference>
<proteinExistence type="predicted"/>
<keyword evidence="1" id="KW-1133">Transmembrane helix</keyword>
<reference evidence="4" key="1">
    <citation type="submission" date="2020-06" db="EMBL/GenBank/DDBJ databases">
        <title>Draft genomic sequecing of Geomonas sp. Red736.</title>
        <authorList>
            <person name="Itoh H."/>
            <person name="Xu Z.X."/>
            <person name="Ushijima N."/>
            <person name="Masuda Y."/>
            <person name="Shiratori Y."/>
            <person name="Senoo K."/>
        </authorList>
    </citation>
    <scope>NUCLEOTIDE SEQUENCE [LARGE SCALE GENOMIC DNA]</scope>
    <source>
        <strain evidence="4">Red736</strain>
    </source>
</reference>
<keyword evidence="5" id="KW-1185">Reference proteome</keyword>
<protein>
    <submittedName>
        <fullName evidence="2">Uncharacterized protein</fullName>
    </submittedName>
</protein>
<keyword evidence="1" id="KW-0472">Membrane</keyword>
<dbReference type="EMBL" id="CP096574">
    <property type="protein sequence ID" value="UPU36214.1"/>
    <property type="molecule type" value="Genomic_DNA"/>
</dbReference>
<keyword evidence="1" id="KW-0812">Transmembrane</keyword>
<dbReference type="Proteomes" id="UP000831485">
    <property type="component" value="Chromosome"/>
</dbReference>
<evidence type="ECO:0000313" key="5">
    <source>
        <dbReference type="Proteomes" id="UP000831485"/>
    </source>
</evidence>
<reference evidence="3" key="3">
    <citation type="submission" date="2022-04" db="EMBL/GenBank/DDBJ databases">
        <authorList>
            <person name="Liu G."/>
        </authorList>
    </citation>
    <scope>NUCLEOTIDE SEQUENCE</scope>
    <source>
        <strain evidence="3">RG22</strain>
    </source>
</reference>
<organism evidence="2 4">
    <name type="scientific">Geomonas paludis</name>
    <dbReference type="NCBI Taxonomy" id="2740185"/>
    <lineage>
        <taxon>Bacteria</taxon>
        <taxon>Pseudomonadati</taxon>
        <taxon>Thermodesulfobacteriota</taxon>
        <taxon>Desulfuromonadia</taxon>
        <taxon>Geobacterales</taxon>
        <taxon>Geobacteraceae</taxon>
        <taxon>Geomonas</taxon>
    </lineage>
</organism>
<sequence length="103" mass="10941">MSNRIKCIALSALVLPGLGQLYRGSRVKGGVMLLLDNIFLLGGLFVGLRSAGKLMAAGRQGLTPEQVLAAIQMDAPYVKWLLGGFMIVWAYGVVDAAFSKGDN</sequence>